<dbReference type="AlphaFoldDB" id="A0A177EK03"/>
<dbReference type="PROSITE" id="PS50089">
    <property type="entry name" value="ZF_RING_2"/>
    <property type="match status" value="1"/>
</dbReference>
<name>A0A177EK03_9MICR</name>
<dbReference type="OrthoDB" id="6270329at2759"/>
<dbReference type="InterPro" id="IPR017907">
    <property type="entry name" value="Znf_RING_CS"/>
</dbReference>
<dbReference type="InterPro" id="IPR013083">
    <property type="entry name" value="Znf_RING/FYVE/PHD"/>
</dbReference>
<evidence type="ECO:0000256" key="3">
    <source>
        <dbReference type="ARBA" id="ARBA00022833"/>
    </source>
</evidence>
<dbReference type="PROSITE" id="PS00518">
    <property type="entry name" value="ZF_RING_1"/>
    <property type="match status" value="1"/>
</dbReference>
<evidence type="ECO:0000256" key="5">
    <source>
        <dbReference type="SAM" id="MobiDB-lite"/>
    </source>
</evidence>
<feature type="region of interest" description="Disordered" evidence="5">
    <location>
        <begin position="621"/>
        <end position="645"/>
    </location>
</feature>
<evidence type="ECO:0000259" key="6">
    <source>
        <dbReference type="PROSITE" id="PS50089"/>
    </source>
</evidence>
<dbReference type="SMART" id="SM00184">
    <property type="entry name" value="RING"/>
    <property type="match status" value="1"/>
</dbReference>
<protein>
    <recommendedName>
        <fullName evidence="6">RING-type domain-containing protein</fullName>
    </recommendedName>
</protein>
<dbReference type="InterPro" id="IPR001841">
    <property type="entry name" value="Znf_RING"/>
</dbReference>
<reference evidence="7 8" key="1">
    <citation type="submission" date="2016-02" db="EMBL/GenBank/DDBJ databases">
        <title>Discovery of a natural microsporidian pathogen with a broad tissue tropism in Caenorhabditis elegans.</title>
        <authorList>
            <person name="Luallen R.J."/>
            <person name="Reinke A.W."/>
            <person name="Tong L."/>
            <person name="Botts M.R."/>
            <person name="Felix M.-A."/>
            <person name="Troemel E.R."/>
        </authorList>
    </citation>
    <scope>NUCLEOTIDE SEQUENCE [LARGE SCALE GENOMIC DNA]</scope>
    <source>
        <strain evidence="7 8">JUm2807</strain>
    </source>
</reference>
<dbReference type="SUPFAM" id="SSF57850">
    <property type="entry name" value="RING/U-box"/>
    <property type="match status" value="1"/>
</dbReference>
<dbReference type="Proteomes" id="UP000185944">
    <property type="component" value="Unassembled WGS sequence"/>
</dbReference>
<keyword evidence="3" id="KW-0862">Zinc</keyword>
<gene>
    <name evidence="7" type="ORF">NEDG_02264</name>
</gene>
<dbReference type="VEuPathDB" id="MicrosporidiaDB:NEDG_02264"/>
<dbReference type="Gene3D" id="3.30.40.10">
    <property type="entry name" value="Zinc/RING finger domain, C3HC4 (zinc finger)"/>
    <property type="match status" value="1"/>
</dbReference>
<evidence type="ECO:0000256" key="2">
    <source>
        <dbReference type="ARBA" id="ARBA00022771"/>
    </source>
</evidence>
<evidence type="ECO:0000313" key="7">
    <source>
        <dbReference type="EMBL" id="OAG32277.1"/>
    </source>
</evidence>
<dbReference type="EMBL" id="LTDL01000008">
    <property type="protein sequence ID" value="OAG32277.1"/>
    <property type="molecule type" value="Genomic_DNA"/>
</dbReference>
<accession>A0A177EK03</accession>
<evidence type="ECO:0000313" key="8">
    <source>
        <dbReference type="Proteomes" id="UP000185944"/>
    </source>
</evidence>
<dbReference type="GeneID" id="93648614"/>
<evidence type="ECO:0000256" key="4">
    <source>
        <dbReference type="PROSITE-ProRule" id="PRU00175"/>
    </source>
</evidence>
<dbReference type="GO" id="GO:0008270">
    <property type="term" value="F:zinc ion binding"/>
    <property type="evidence" value="ECO:0007669"/>
    <property type="project" value="UniProtKB-KW"/>
</dbReference>
<feature type="domain" description="RING-type" evidence="6">
    <location>
        <begin position="511"/>
        <end position="566"/>
    </location>
</feature>
<organism evidence="7 8">
    <name type="scientific">Nematocida displodere</name>
    <dbReference type="NCBI Taxonomy" id="1805483"/>
    <lineage>
        <taxon>Eukaryota</taxon>
        <taxon>Fungi</taxon>
        <taxon>Fungi incertae sedis</taxon>
        <taxon>Microsporidia</taxon>
        <taxon>Nematocida</taxon>
    </lineage>
</organism>
<keyword evidence="8" id="KW-1185">Reference proteome</keyword>
<sequence length="645" mass="72950">MQTDKHIAVSTKNKLLELGLVLGFAVLVLVGGLNASVEGNLAIENTDPPHEPLENGLRITHPVFYDPGPTLEKLHSLIGFLSRSNPELEQHLGCQDVQHLIDTLQTAACLNIDLSKYSVEELDVSPLNLMNILLQQVHIFDSVSTAPDPDPVNTEKKFFGLVLGMTNIRVQTFGISNLEKHAIRHTRPLRRRIIAVKDLVFDNVSEYVIAFVTTIFNFNLETDLNLIILRCNITSLMCLDSVRQSTSSFPRMPVSLTLDNLPRLTDFHTNFFQPPRTEGCIVSLALRNLGNGHFDLEENRMQSLLAFIGTRTISHLVLPMGIFKIIWNDMEHSLFRLLDAVFLYIEEIEDPEIDTNLQFYTYDNFYNPNTFDLTLSFKPTANLTATRVNQLLEWVGIGFTHVENIDIYPNTAKSLLPTIQAAKDWTFVAERLKSLRVEGKEAKFTYTWKEDRRVAELPELARKPYNERMIYLIPHSRYKDWASEKIYDSLTPAAARILPKNNYDQAASFRCPVCLVEEDDWENKAPLVCMFECGHCVCAECLDGLFGVGAPEHNTSPYYVKCPLCREDVSPKSVALLTKKTDKKMRLVGTTVASYNLRKYYVKQCLSMEFGGVGCPSLKRKRESNATRPESGGNPETLSSTSSTR</sequence>
<comment type="caution">
    <text evidence="7">The sequence shown here is derived from an EMBL/GenBank/DDBJ whole genome shotgun (WGS) entry which is preliminary data.</text>
</comment>
<keyword evidence="1" id="KW-0479">Metal-binding</keyword>
<feature type="compositionally biased region" description="Polar residues" evidence="5">
    <location>
        <begin position="634"/>
        <end position="645"/>
    </location>
</feature>
<evidence type="ECO:0000256" key="1">
    <source>
        <dbReference type="ARBA" id="ARBA00022723"/>
    </source>
</evidence>
<keyword evidence="2 4" id="KW-0863">Zinc-finger</keyword>
<dbReference type="RefSeq" id="XP_067545719.1">
    <property type="nucleotide sequence ID" value="XM_067689682.1"/>
</dbReference>
<proteinExistence type="predicted"/>